<dbReference type="Proteomes" id="UP000320762">
    <property type="component" value="Unassembled WGS sequence"/>
</dbReference>
<feature type="region of interest" description="Disordered" evidence="1">
    <location>
        <begin position="61"/>
        <end position="123"/>
    </location>
</feature>
<reference evidence="3 5" key="1">
    <citation type="journal article" date="2019" name="New Phytol.">
        <title>Comparative genomics reveals unique wood-decay strategies and fruiting body development in the Schizophyllaceae.</title>
        <authorList>
            <person name="Almasi E."/>
            <person name="Sahu N."/>
            <person name="Krizsan K."/>
            <person name="Balint B."/>
            <person name="Kovacs G.M."/>
            <person name="Kiss B."/>
            <person name="Cseklye J."/>
            <person name="Drula E."/>
            <person name="Henrissat B."/>
            <person name="Nagy I."/>
            <person name="Chovatia M."/>
            <person name="Adam C."/>
            <person name="LaButti K."/>
            <person name="Lipzen A."/>
            <person name="Riley R."/>
            <person name="Grigoriev I.V."/>
            <person name="Nagy L.G."/>
        </authorList>
    </citation>
    <scope>NUCLEOTIDE SEQUENCE [LARGE SCALE GENOMIC DNA]</scope>
    <source>
        <strain evidence="3 5">NL-1724</strain>
    </source>
</reference>
<evidence type="ECO:0000313" key="2">
    <source>
        <dbReference type="EMBL" id="TRM55622.1"/>
    </source>
</evidence>
<evidence type="ECO:0000256" key="1">
    <source>
        <dbReference type="SAM" id="MobiDB-lite"/>
    </source>
</evidence>
<evidence type="ECO:0000313" key="3">
    <source>
        <dbReference type="EMBL" id="TRM57703.1"/>
    </source>
</evidence>
<feature type="compositionally biased region" description="Pro residues" evidence="1">
    <location>
        <begin position="15"/>
        <end position="35"/>
    </location>
</feature>
<evidence type="ECO:0000313" key="5">
    <source>
        <dbReference type="Proteomes" id="UP000320762"/>
    </source>
</evidence>
<name>A0A550BYW7_9AGAR</name>
<feature type="compositionally biased region" description="Polar residues" evidence="1">
    <location>
        <begin position="108"/>
        <end position="121"/>
    </location>
</feature>
<dbReference type="EMBL" id="VDMD01000107">
    <property type="protein sequence ID" value="TRM55622.1"/>
    <property type="molecule type" value="Genomic_DNA"/>
</dbReference>
<reference evidence="3" key="2">
    <citation type="submission" date="2019-06" db="EMBL/GenBank/DDBJ databases">
        <authorList>
            <consortium name="DOE Joint Genome Institute"/>
            <person name="Ahrendt S.R."/>
            <person name="Cantor M.N."/>
            <person name="Hua S.X."/>
        </authorList>
    </citation>
    <scope>NUCLEOTIDE SEQUENCE</scope>
    <source>
        <strain evidence="3">NL-1724</strain>
    </source>
</reference>
<protein>
    <submittedName>
        <fullName evidence="3">Uncharacterized protein</fullName>
    </submittedName>
</protein>
<sequence>MVDEPVQPASSPSDELPPLPPVSPSEELPPLPPDSPRTLALLHAGEPAWVLADEVVSLSPASSELSLPSSVSEDGDSAVRLHNGRSASPSFADAPPSRPSSVSSWVSCAQTEPPSRSTTPEFLSRRAVSAPPRLFPTQEALLNCPWFPRPLTPEADVVLAVLPDRAVRYVTQDQVRAHSAVWDLSGRLMFYLPPNIFPSVEIPPPVAGNAPSPRLSRAEAQGSRLRRSARLAAREPSPTS</sequence>
<organism evidence="3 5">
    <name type="scientific">Schizophyllum amplum</name>
    <dbReference type="NCBI Taxonomy" id="97359"/>
    <lineage>
        <taxon>Eukaryota</taxon>
        <taxon>Fungi</taxon>
        <taxon>Dikarya</taxon>
        <taxon>Basidiomycota</taxon>
        <taxon>Agaricomycotina</taxon>
        <taxon>Agaricomycetes</taxon>
        <taxon>Agaricomycetidae</taxon>
        <taxon>Agaricales</taxon>
        <taxon>Schizophyllaceae</taxon>
        <taxon>Schizophyllum</taxon>
    </lineage>
</organism>
<dbReference type="AlphaFoldDB" id="A0A550BYW7"/>
<feature type="region of interest" description="Disordered" evidence="1">
    <location>
        <begin position="205"/>
        <end position="240"/>
    </location>
</feature>
<accession>A0A550BYW7</accession>
<feature type="compositionally biased region" description="Low complexity" evidence="1">
    <location>
        <begin position="61"/>
        <end position="72"/>
    </location>
</feature>
<proteinExistence type="predicted"/>
<comment type="caution">
    <text evidence="3">The sequence shown here is derived from an EMBL/GenBank/DDBJ whole genome shotgun (WGS) entry which is preliminary data.</text>
</comment>
<keyword evidence="5" id="KW-1185">Reference proteome</keyword>
<dbReference type="EMBL" id="VDMD01000043">
    <property type="protein sequence ID" value="TRM57703.1"/>
    <property type="molecule type" value="Genomic_DNA"/>
</dbReference>
<feature type="compositionally biased region" description="Low complexity" evidence="1">
    <location>
        <begin position="86"/>
        <end position="107"/>
    </location>
</feature>
<feature type="region of interest" description="Disordered" evidence="1">
    <location>
        <begin position="1"/>
        <end position="39"/>
    </location>
</feature>
<dbReference type="EMBL" id="VDMD01000032">
    <property type="protein sequence ID" value="TRM58941.1"/>
    <property type="molecule type" value="Genomic_DNA"/>
</dbReference>
<evidence type="ECO:0000313" key="4">
    <source>
        <dbReference type="EMBL" id="TRM58941.1"/>
    </source>
</evidence>
<gene>
    <name evidence="3" type="ORF">BD626DRAFT_513775</name>
    <name evidence="4" type="ORF">BD626DRAFT_585938</name>
    <name evidence="2" type="ORF">BD626DRAFT_587936</name>
</gene>